<comment type="similarity">
    <text evidence="1">Belongs to the sigma-70 factor family. ECF subfamily.</text>
</comment>
<dbReference type="GO" id="GO:0006352">
    <property type="term" value="P:DNA-templated transcription initiation"/>
    <property type="evidence" value="ECO:0007669"/>
    <property type="project" value="InterPro"/>
</dbReference>
<evidence type="ECO:0000256" key="4">
    <source>
        <dbReference type="ARBA" id="ARBA00023125"/>
    </source>
</evidence>
<dbReference type="Pfam" id="PF04542">
    <property type="entry name" value="Sigma70_r2"/>
    <property type="match status" value="1"/>
</dbReference>
<dbReference type="InterPro" id="IPR039425">
    <property type="entry name" value="RNA_pol_sigma-70-like"/>
</dbReference>
<evidence type="ECO:0000256" key="1">
    <source>
        <dbReference type="ARBA" id="ARBA00010641"/>
    </source>
</evidence>
<dbReference type="Gene3D" id="1.10.1740.10">
    <property type="match status" value="1"/>
</dbReference>
<proteinExistence type="inferred from homology"/>
<dbReference type="CDD" id="cd06171">
    <property type="entry name" value="Sigma70_r4"/>
    <property type="match status" value="1"/>
</dbReference>
<sequence>MATDEQLMMKAGRGDMDAFERLVERHQQGALNVAYRFLGDATLAEDVAQEAFLKVLAAAGRYRPSASFRTYLYNVIWHLCVDHYRRRRPSALDAVPIPSDRAPGPAQAALEEERGSLVREAVQGLPSRQRMALVLKHFEGLSYEEIGRALECTPAAVDALLVRAKRKLREMLRNLL</sequence>
<dbReference type="GO" id="GO:0016987">
    <property type="term" value="F:sigma factor activity"/>
    <property type="evidence" value="ECO:0007669"/>
    <property type="project" value="UniProtKB-KW"/>
</dbReference>
<dbReference type="Gene3D" id="1.10.10.10">
    <property type="entry name" value="Winged helix-like DNA-binding domain superfamily/Winged helix DNA-binding domain"/>
    <property type="match status" value="1"/>
</dbReference>
<dbReference type="InterPro" id="IPR000838">
    <property type="entry name" value="RNA_pol_sigma70_ECF_CS"/>
</dbReference>
<feature type="domain" description="RNA polymerase sigma factor 70 region 4 type 2" evidence="7">
    <location>
        <begin position="118"/>
        <end position="168"/>
    </location>
</feature>
<evidence type="ECO:0000256" key="3">
    <source>
        <dbReference type="ARBA" id="ARBA00023082"/>
    </source>
</evidence>
<dbReference type="Pfam" id="PF08281">
    <property type="entry name" value="Sigma70_r4_2"/>
    <property type="match status" value="1"/>
</dbReference>
<dbReference type="AlphaFoldDB" id="X0RIE5"/>
<dbReference type="SUPFAM" id="SSF88946">
    <property type="entry name" value="Sigma2 domain of RNA polymerase sigma factors"/>
    <property type="match status" value="1"/>
</dbReference>
<dbReference type="InterPro" id="IPR007627">
    <property type="entry name" value="RNA_pol_sigma70_r2"/>
</dbReference>
<evidence type="ECO:0000259" key="7">
    <source>
        <dbReference type="Pfam" id="PF08281"/>
    </source>
</evidence>
<organism evidence="8">
    <name type="scientific">marine sediment metagenome</name>
    <dbReference type="NCBI Taxonomy" id="412755"/>
    <lineage>
        <taxon>unclassified sequences</taxon>
        <taxon>metagenomes</taxon>
        <taxon>ecological metagenomes</taxon>
    </lineage>
</organism>
<dbReference type="PROSITE" id="PS01063">
    <property type="entry name" value="SIGMA70_ECF"/>
    <property type="match status" value="1"/>
</dbReference>
<evidence type="ECO:0000256" key="2">
    <source>
        <dbReference type="ARBA" id="ARBA00023015"/>
    </source>
</evidence>
<accession>X0RIE5</accession>
<reference evidence="8" key="1">
    <citation type="journal article" date="2014" name="Front. Microbiol.">
        <title>High frequency of phylogenetically diverse reductive dehalogenase-homologous genes in deep subseafloor sedimentary metagenomes.</title>
        <authorList>
            <person name="Kawai M."/>
            <person name="Futagami T."/>
            <person name="Toyoda A."/>
            <person name="Takaki Y."/>
            <person name="Nishi S."/>
            <person name="Hori S."/>
            <person name="Arai W."/>
            <person name="Tsubouchi T."/>
            <person name="Morono Y."/>
            <person name="Uchiyama I."/>
            <person name="Ito T."/>
            <person name="Fujiyama A."/>
            <person name="Inagaki F."/>
            <person name="Takami H."/>
        </authorList>
    </citation>
    <scope>NUCLEOTIDE SEQUENCE</scope>
    <source>
        <strain evidence="8">Expedition CK06-06</strain>
    </source>
</reference>
<feature type="domain" description="RNA polymerase sigma-70 region 2" evidence="6">
    <location>
        <begin position="22"/>
        <end position="88"/>
    </location>
</feature>
<evidence type="ECO:0000256" key="5">
    <source>
        <dbReference type="ARBA" id="ARBA00023163"/>
    </source>
</evidence>
<dbReference type="SUPFAM" id="SSF88659">
    <property type="entry name" value="Sigma3 and sigma4 domains of RNA polymerase sigma factors"/>
    <property type="match status" value="1"/>
</dbReference>
<dbReference type="GO" id="GO:0003677">
    <property type="term" value="F:DNA binding"/>
    <property type="evidence" value="ECO:0007669"/>
    <property type="project" value="UniProtKB-KW"/>
</dbReference>
<keyword evidence="4" id="KW-0238">DNA-binding</keyword>
<dbReference type="InterPro" id="IPR013325">
    <property type="entry name" value="RNA_pol_sigma_r2"/>
</dbReference>
<dbReference type="InterPro" id="IPR013324">
    <property type="entry name" value="RNA_pol_sigma_r3/r4-like"/>
</dbReference>
<dbReference type="NCBIfam" id="TIGR02937">
    <property type="entry name" value="sigma70-ECF"/>
    <property type="match status" value="1"/>
</dbReference>
<dbReference type="EMBL" id="BARS01006425">
    <property type="protein sequence ID" value="GAF68614.1"/>
    <property type="molecule type" value="Genomic_DNA"/>
</dbReference>
<evidence type="ECO:0000259" key="6">
    <source>
        <dbReference type="Pfam" id="PF04542"/>
    </source>
</evidence>
<evidence type="ECO:0000313" key="8">
    <source>
        <dbReference type="EMBL" id="GAF68614.1"/>
    </source>
</evidence>
<dbReference type="PANTHER" id="PTHR43133">
    <property type="entry name" value="RNA POLYMERASE ECF-TYPE SIGMA FACTO"/>
    <property type="match status" value="1"/>
</dbReference>
<gene>
    <name evidence="8" type="ORF">S01H1_12505</name>
</gene>
<dbReference type="PANTHER" id="PTHR43133:SF8">
    <property type="entry name" value="RNA POLYMERASE SIGMA FACTOR HI_1459-RELATED"/>
    <property type="match status" value="1"/>
</dbReference>
<keyword evidence="2" id="KW-0805">Transcription regulation</keyword>
<keyword evidence="5" id="KW-0804">Transcription</keyword>
<dbReference type="InterPro" id="IPR014284">
    <property type="entry name" value="RNA_pol_sigma-70_dom"/>
</dbReference>
<evidence type="ECO:0008006" key="9">
    <source>
        <dbReference type="Google" id="ProtNLM"/>
    </source>
</evidence>
<protein>
    <recommendedName>
        <fullName evidence="9">RNA polymerase sigma factor</fullName>
    </recommendedName>
</protein>
<dbReference type="InterPro" id="IPR036388">
    <property type="entry name" value="WH-like_DNA-bd_sf"/>
</dbReference>
<name>X0RIE5_9ZZZZ</name>
<dbReference type="InterPro" id="IPR013249">
    <property type="entry name" value="RNA_pol_sigma70_r4_t2"/>
</dbReference>
<comment type="caution">
    <text evidence="8">The sequence shown here is derived from an EMBL/GenBank/DDBJ whole genome shotgun (WGS) entry which is preliminary data.</text>
</comment>
<keyword evidence="3" id="KW-0731">Sigma factor</keyword>